<reference evidence="1 2" key="1">
    <citation type="submission" date="2021-05" db="EMBL/GenBank/DDBJ databases">
        <title>Bacteria Genome sequencing.</title>
        <authorList>
            <person name="Takabe Y."/>
            <person name="Nakajima Y."/>
            <person name="Suzuki S."/>
            <person name="Shiozaki T."/>
        </authorList>
    </citation>
    <scope>NUCLEOTIDE SEQUENCE [LARGE SCALE GENOMIC DNA]</scope>
    <source>
        <strain evidence="1 2">AI_62</strain>
    </source>
</reference>
<comment type="caution">
    <text evidence="1">The sequence shown here is derived from an EMBL/GenBank/DDBJ whole genome shotgun (WGS) entry which is preliminary data.</text>
</comment>
<organism evidence="1 2">
    <name type="scientific">Jannaschia pagri</name>
    <dbReference type="NCBI Taxonomy" id="2829797"/>
    <lineage>
        <taxon>Bacteria</taxon>
        <taxon>Pseudomonadati</taxon>
        <taxon>Pseudomonadota</taxon>
        <taxon>Alphaproteobacteria</taxon>
        <taxon>Rhodobacterales</taxon>
        <taxon>Roseobacteraceae</taxon>
        <taxon>Jannaschia</taxon>
    </lineage>
</organism>
<sequence length="65" mass="7802">MTAEPFTHAARLQTMRSDFDRLRKLVKSWAAYEEIEQAWDRIEPWLDQLQPKTAPSRYRHREGDA</sequence>
<dbReference type="Proteomes" id="UP000786693">
    <property type="component" value="Unassembled WGS sequence"/>
</dbReference>
<accession>A0ABQ4NH40</accession>
<evidence type="ECO:0000313" key="2">
    <source>
        <dbReference type="Proteomes" id="UP000786693"/>
    </source>
</evidence>
<keyword evidence="2" id="KW-1185">Reference proteome</keyword>
<gene>
    <name evidence="1" type="ORF">JANAI62_03540</name>
</gene>
<protein>
    <submittedName>
        <fullName evidence="1">Uncharacterized protein</fullName>
    </submittedName>
</protein>
<evidence type="ECO:0000313" key="1">
    <source>
        <dbReference type="EMBL" id="GIT93731.1"/>
    </source>
</evidence>
<dbReference type="EMBL" id="BPFH01000001">
    <property type="protein sequence ID" value="GIT93731.1"/>
    <property type="molecule type" value="Genomic_DNA"/>
</dbReference>
<proteinExistence type="predicted"/>
<name>A0ABQ4NH40_9RHOB</name>